<dbReference type="Gene3D" id="1.10.4020.10">
    <property type="entry name" value="DNA breaking-rejoining enzymes"/>
    <property type="match status" value="1"/>
</dbReference>
<dbReference type="SMART" id="SM00343">
    <property type="entry name" value="ZnF_C2HC"/>
    <property type="match status" value="2"/>
</dbReference>
<organism evidence="3">
    <name type="scientific">Rhipicephalus pulchellus</name>
    <name type="common">Yellow backed tick</name>
    <name type="synonym">Dermacentor pulchellus</name>
    <dbReference type="NCBI Taxonomy" id="72859"/>
    <lineage>
        <taxon>Eukaryota</taxon>
        <taxon>Metazoa</taxon>
        <taxon>Ecdysozoa</taxon>
        <taxon>Arthropoda</taxon>
        <taxon>Chelicerata</taxon>
        <taxon>Arachnida</taxon>
        <taxon>Acari</taxon>
        <taxon>Parasitiformes</taxon>
        <taxon>Ixodida</taxon>
        <taxon>Ixodoidea</taxon>
        <taxon>Ixodidae</taxon>
        <taxon>Rhipicephalinae</taxon>
        <taxon>Rhipicephalus</taxon>
        <taxon>Rhipicephalus</taxon>
    </lineage>
</organism>
<dbReference type="AlphaFoldDB" id="L7M5Y6"/>
<dbReference type="PANTHER" id="PTHR46888">
    <property type="entry name" value="ZINC KNUCKLE DOMAINCONTAINING PROTEIN-RELATED"/>
    <property type="match status" value="1"/>
</dbReference>
<evidence type="ECO:0000256" key="1">
    <source>
        <dbReference type="PROSITE-ProRule" id="PRU00047"/>
    </source>
</evidence>
<reference evidence="3" key="1">
    <citation type="submission" date="2012-11" db="EMBL/GenBank/DDBJ databases">
        <authorList>
            <person name="Lucero-Rivera Y.E."/>
            <person name="Tovar-Ramirez D."/>
        </authorList>
    </citation>
    <scope>NUCLEOTIDE SEQUENCE</scope>
    <source>
        <tissue evidence="3">Salivary gland</tissue>
    </source>
</reference>
<protein>
    <recommendedName>
        <fullName evidence="2">CCHC-type domain-containing protein</fullName>
    </recommendedName>
</protein>
<feature type="domain" description="CCHC-type" evidence="2">
    <location>
        <begin position="254"/>
        <end position="269"/>
    </location>
</feature>
<dbReference type="PANTHER" id="PTHR46888:SF1">
    <property type="entry name" value="RIBONUCLEASE H"/>
    <property type="match status" value="1"/>
</dbReference>
<keyword evidence="1" id="KW-0479">Metal-binding</keyword>
<accession>L7M5Y6</accession>
<name>L7M5Y6_RHIPC</name>
<dbReference type="Pfam" id="PF02023">
    <property type="entry name" value="SCAN"/>
    <property type="match status" value="1"/>
</dbReference>
<dbReference type="InterPro" id="IPR003309">
    <property type="entry name" value="SCAN_dom"/>
</dbReference>
<evidence type="ECO:0000259" key="2">
    <source>
        <dbReference type="PROSITE" id="PS50158"/>
    </source>
</evidence>
<dbReference type="Gene3D" id="4.10.60.10">
    <property type="entry name" value="Zinc finger, CCHC-type"/>
    <property type="match status" value="1"/>
</dbReference>
<dbReference type="EMBL" id="GACK01006520">
    <property type="protein sequence ID" value="JAA58514.1"/>
    <property type="molecule type" value="mRNA"/>
</dbReference>
<dbReference type="GO" id="GO:0003676">
    <property type="term" value="F:nucleic acid binding"/>
    <property type="evidence" value="ECO:0007669"/>
    <property type="project" value="InterPro"/>
</dbReference>
<dbReference type="InterPro" id="IPR038269">
    <property type="entry name" value="SCAN_sf"/>
</dbReference>
<dbReference type="InterPro" id="IPR001878">
    <property type="entry name" value="Znf_CCHC"/>
</dbReference>
<dbReference type="InterPro" id="IPR036875">
    <property type="entry name" value="Znf_CCHC_sf"/>
</dbReference>
<sequence length="389" mass="43865">MNERNRSASLNAEKELLKLKLRLAQLNGIPQDDQSFRSVSSGLQSPKTTRICPRKFMAPFDESRDDLDAYLHRFERFARGQGWERREWATALSLCLGGEALSVFGRMPADDSMNYDKVKKTLLQRFRLTAEGFRKRFRGCKPENAEPAKKFASRLSNYFDRCMEMANVEKTYEVVRDHMVLEQFLNCCSNKLGVLLKERKVASLDDVTEHADQYLEAQGLRNLGKTNEDVDRAKTHDAKGRPQGVPNMSKQPIRCFLCNRIGHQAMNCRAGDGHSHAQVVCQLCNRRGHCANECRSGTTDIVACIVDSQGSNTKEAETTDKVACIVDSQRNSAERGQPAQKEGSGKNEIKLYSQGDCLPVVDEEVHGQRVKVLRDMGTNMVLVKRSLVD</sequence>
<proteinExistence type="evidence at transcript level"/>
<keyword evidence="1" id="KW-0862">Zinc</keyword>
<dbReference type="GO" id="GO:0008270">
    <property type="term" value="F:zinc ion binding"/>
    <property type="evidence" value="ECO:0007669"/>
    <property type="project" value="UniProtKB-KW"/>
</dbReference>
<evidence type="ECO:0000313" key="3">
    <source>
        <dbReference type="EMBL" id="JAA58514.1"/>
    </source>
</evidence>
<dbReference type="PROSITE" id="PS50158">
    <property type="entry name" value="ZF_CCHC"/>
    <property type="match status" value="1"/>
</dbReference>
<keyword evidence="1" id="KW-0863">Zinc-finger</keyword>
<dbReference type="SUPFAM" id="SSF47353">
    <property type="entry name" value="Retrovirus capsid dimerization domain-like"/>
    <property type="match status" value="1"/>
</dbReference>
<dbReference type="SUPFAM" id="SSF57756">
    <property type="entry name" value="Retrovirus zinc finger-like domains"/>
    <property type="match status" value="1"/>
</dbReference>
<reference evidence="3" key="2">
    <citation type="journal article" date="2015" name="J. Proteomics">
        <title>Sexual differences in the sialomes of the zebra tick, Rhipicephalus pulchellus.</title>
        <authorList>
            <person name="Tan A.W."/>
            <person name="Francischetti I.M."/>
            <person name="Slovak M."/>
            <person name="Kini R.M."/>
            <person name="Ribeiro J.M."/>
        </authorList>
    </citation>
    <scope>NUCLEOTIDE SEQUENCE</scope>
    <source>
        <tissue evidence="3">Salivary gland</tissue>
    </source>
</reference>